<reference evidence="2 3" key="1">
    <citation type="submission" date="2019-05" db="EMBL/GenBank/DDBJ databases">
        <title>Another draft genome of Portunus trituberculatus and its Hox gene families provides insights of decapod evolution.</title>
        <authorList>
            <person name="Jeong J.-H."/>
            <person name="Song I."/>
            <person name="Kim S."/>
            <person name="Choi T."/>
            <person name="Kim D."/>
            <person name="Ryu S."/>
            <person name="Kim W."/>
        </authorList>
    </citation>
    <scope>NUCLEOTIDE SEQUENCE [LARGE SCALE GENOMIC DNA]</scope>
    <source>
        <tissue evidence="2">Muscle</tissue>
    </source>
</reference>
<proteinExistence type="predicted"/>
<dbReference type="EMBL" id="VSRR010005618">
    <property type="protein sequence ID" value="MPC42939.1"/>
    <property type="molecule type" value="Genomic_DNA"/>
</dbReference>
<dbReference type="AlphaFoldDB" id="A0A5B7FCF5"/>
<evidence type="ECO:0000313" key="3">
    <source>
        <dbReference type="Proteomes" id="UP000324222"/>
    </source>
</evidence>
<name>A0A5B7FCF5_PORTR</name>
<accession>A0A5B7FCF5</accession>
<organism evidence="2 3">
    <name type="scientific">Portunus trituberculatus</name>
    <name type="common">Swimming crab</name>
    <name type="synonym">Neptunus trituberculatus</name>
    <dbReference type="NCBI Taxonomy" id="210409"/>
    <lineage>
        <taxon>Eukaryota</taxon>
        <taxon>Metazoa</taxon>
        <taxon>Ecdysozoa</taxon>
        <taxon>Arthropoda</taxon>
        <taxon>Crustacea</taxon>
        <taxon>Multicrustacea</taxon>
        <taxon>Malacostraca</taxon>
        <taxon>Eumalacostraca</taxon>
        <taxon>Eucarida</taxon>
        <taxon>Decapoda</taxon>
        <taxon>Pleocyemata</taxon>
        <taxon>Brachyura</taxon>
        <taxon>Eubrachyura</taxon>
        <taxon>Portunoidea</taxon>
        <taxon>Portunidae</taxon>
        <taxon>Portuninae</taxon>
        <taxon>Portunus</taxon>
    </lineage>
</organism>
<keyword evidence="3" id="KW-1185">Reference proteome</keyword>
<comment type="caution">
    <text evidence="2">The sequence shown here is derived from an EMBL/GenBank/DDBJ whole genome shotgun (WGS) entry which is preliminary data.</text>
</comment>
<gene>
    <name evidence="2" type="ORF">E2C01_036573</name>
</gene>
<evidence type="ECO:0000313" key="2">
    <source>
        <dbReference type="EMBL" id="MPC42939.1"/>
    </source>
</evidence>
<evidence type="ECO:0000256" key="1">
    <source>
        <dbReference type="SAM" id="MobiDB-lite"/>
    </source>
</evidence>
<dbReference type="Proteomes" id="UP000324222">
    <property type="component" value="Unassembled WGS sequence"/>
</dbReference>
<feature type="region of interest" description="Disordered" evidence="1">
    <location>
        <begin position="1"/>
        <end position="24"/>
    </location>
</feature>
<protein>
    <submittedName>
        <fullName evidence="2">Uncharacterized protein</fullName>
    </submittedName>
</protein>
<sequence>MNIPWRCDPSLPLGGTAKGEPENEESRLDVYIRTLPCSKNNNTKRKYRETTGTAAYRRENTGTTVYRNSSDAGNTENTEAEIPVFRYTYFGVLPYRHRITSGLTSTITDAFEQCFPLAWWYLLFFPYLSPLAKIADLLFPLTVDFRPNAEATSETGEDRLSRRVCRKCADGNIRVTLRLLTTSDALLLAKRSLMPSTRNITLSSWMTLSRYLFPDLD</sequence>